<dbReference type="Gene3D" id="1.10.1510.10">
    <property type="entry name" value="Uncharacterised protein YqeY/AIM41 PF09424, N-terminal domain"/>
    <property type="match status" value="1"/>
</dbReference>
<gene>
    <name evidence="1" type="ORF">UU49_C0027G0002</name>
</gene>
<proteinExistence type="predicted"/>
<dbReference type="Gene3D" id="1.10.10.410">
    <property type="match status" value="1"/>
</dbReference>
<reference evidence="1 2" key="1">
    <citation type="journal article" date="2015" name="Nature">
        <title>rRNA introns, odd ribosomes, and small enigmatic genomes across a large radiation of phyla.</title>
        <authorList>
            <person name="Brown C.T."/>
            <person name="Hug L.A."/>
            <person name="Thomas B.C."/>
            <person name="Sharon I."/>
            <person name="Castelle C.J."/>
            <person name="Singh A."/>
            <person name="Wilkins M.J."/>
            <person name="Williams K.H."/>
            <person name="Banfield J.F."/>
        </authorList>
    </citation>
    <scope>NUCLEOTIDE SEQUENCE [LARGE SCALE GENOMIC DNA]</scope>
</reference>
<accession>A0A0G0V9G6</accession>
<comment type="caution">
    <text evidence="1">The sequence shown here is derived from an EMBL/GenBank/DDBJ whole genome shotgun (WGS) entry which is preliminary data.</text>
</comment>
<dbReference type="InterPro" id="IPR023168">
    <property type="entry name" value="GatB_Yqey_C_2"/>
</dbReference>
<organism evidence="1 2">
    <name type="scientific">Candidatus Magasanikbacteria bacterium GW2011_GWC2_41_17</name>
    <dbReference type="NCBI Taxonomy" id="1619048"/>
    <lineage>
        <taxon>Bacteria</taxon>
        <taxon>Candidatus Magasanikiibacteriota</taxon>
    </lineage>
</organism>
<evidence type="ECO:0000313" key="1">
    <source>
        <dbReference type="EMBL" id="KKR97589.1"/>
    </source>
</evidence>
<dbReference type="Proteomes" id="UP000034108">
    <property type="component" value="Unassembled WGS sequence"/>
</dbReference>
<dbReference type="InterPro" id="IPR019004">
    <property type="entry name" value="YqeY/Aim41"/>
</dbReference>
<evidence type="ECO:0008006" key="3">
    <source>
        <dbReference type="Google" id="ProtNLM"/>
    </source>
</evidence>
<dbReference type="GO" id="GO:0016884">
    <property type="term" value="F:carbon-nitrogen ligase activity, with glutamine as amido-N-donor"/>
    <property type="evidence" value="ECO:0007669"/>
    <property type="project" value="InterPro"/>
</dbReference>
<dbReference type="AlphaFoldDB" id="A0A0G0V9G6"/>
<dbReference type="Pfam" id="PF09424">
    <property type="entry name" value="YqeY"/>
    <property type="match status" value="1"/>
</dbReference>
<dbReference type="STRING" id="1619048.UU49_C0027G0002"/>
<dbReference type="PANTHER" id="PTHR28055:SF1">
    <property type="entry name" value="ALTERED INHERITANCE OF MITOCHONDRIA PROTEIN 41, MITOCHONDRIAL"/>
    <property type="match status" value="1"/>
</dbReference>
<evidence type="ECO:0000313" key="2">
    <source>
        <dbReference type="Proteomes" id="UP000034108"/>
    </source>
</evidence>
<dbReference type="InterPro" id="IPR003789">
    <property type="entry name" value="Asn/Gln_tRNA_amidoTrase-B-like"/>
</dbReference>
<dbReference type="InterPro" id="IPR042184">
    <property type="entry name" value="YqeY/Aim41_N"/>
</dbReference>
<dbReference type="EMBL" id="LCAV01000027">
    <property type="protein sequence ID" value="KKR97589.1"/>
    <property type="molecule type" value="Genomic_DNA"/>
</dbReference>
<name>A0A0G0V9G6_9BACT</name>
<protein>
    <recommendedName>
        <fullName evidence="3">GatB/YqeY domain-containing protein</fullName>
    </recommendedName>
</protein>
<sequence length="155" mass="16810">MAIKEKIEQDLITALKAKEPRLSILRMLKSAIKNDEIAKRTKAGTGEEVSLTDDEAMALLRRQVKQLEDAIADFQKGNRADLVEKTQAEVAIIKAYLPQAMSDAELEALVDSSLQELGEVSAKDSGKIMGAVMKKAGGKADGNKVREMVLKKLGG</sequence>
<dbReference type="SUPFAM" id="SSF89095">
    <property type="entry name" value="GatB/YqeY motif"/>
    <property type="match status" value="1"/>
</dbReference>
<dbReference type="PANTHER" id="PTHR28055">
    <property type="entry name" value="ALTERED INHERITANCE OF MITOCHONDRIA PROTEIN 41, MITOCHONDRIAL"/>
    <property type="match status" value="1"/>
</dbReference>